<keyword evidence="3" id="KW-1185">Reference proteome</keyword>
<dbReference type="EMBL" id="LXQA010005874">
    <property type="protein sequence ID" value="MCH83866.1"/>
    <property type="molecule type" value="Genomic_DNA"/>
</dbReference>
<feature type="domain" description="Reverse transcriptase Ty1/copia-type" evidence="1">
    <location>
        <begin position="52"/>
        <end position="125"/>
    </location>
</feature>
<organism evidence="2 3">
    <name type="scientific">Trifolium medium</name>
    <dbReference type="NCBI Taxonomy" id="97028"/>
    <lineage>
        <taxon>Eukaryota</taxon>
        <taxon>Viridiplantae</taxon>
        <taxon>Streptophyta</taxon>
        <taxon>Embryophyta</taxon>
        <taxon>Tracheophyta</taxon>
        <taxon>Spermatophyta</taxon>
        <taxon>Magnoliopsida</taxon>
        <taxon>eudicotyledons</taxon>
        <taxon>Gunneridae</taxon>
        <taxon>Pentapetalae</taxon>
        <taxon>rosids</taxon>
        <taxon>fabids</taxon>
        <taxon>Fabales</taxon>
        <taxon>Fabaceae</taxon>
        <taxon>Papilionoideae</taxon>
        <taxon>50 kb inversion clade</taxon>
        <taxon>NPAAA clade</taxon>
        <taxon>Hologalegina</taxon>
        <taxon>IRL clade</taxon>
        <taxon>Trifolieae</taxon>
        <taxon>Trifolium</taxon>
    </lineage>
</organism>
<dbReference type="Pfam" id="PF07727">
    <property type="entry name" value="RVT_2"/>
    <property type="match status" value="1"/>
</dbReference>
<accession>A0A392M8V7</accession>
<comment type="caution">
    <text evidence="2">The sequence shown here is derived from an EMBL/GenBank/DDBJ whole genome shotgun (WGS) entry which is preliminary data.</text>
</comment>
<proteinExistence type="predicted"/>
<dbReference type="Proteomes" id="UP000265520">
    <property type="component" value="Unassembled WGS sequence"/>
</dbReference>
<name>A0A392M8V7_9FABA</name>
<reference evidence="2 3" key="1">
    <citation type="journal article" date="2018" name="Front. Plant Sci.">
        <title>Red Clover (Trifolium pratense) and Zigzag Clover (T. medium) - A Picture of Genomic Similarities and Differences.</title>
        <authorList>
            <person name="Dluhosova J."/>
            <person name="Istvanek J."/>
            <person name="Nedelnik J."/>
            <person name="Repkova J."/>
        </authorList>
    </citation>
    <scope>NUCLEOTIDE SEQUENCE [LARGE SCALE GENOMIC DNA]</scope>
    <source>
        <strain evidence="3">cv. 10/8</strain>
        <tissue evidence="2">Leaf</tissue>
    </source>
</reference>
<protein>
    <submittedName>
        <fullName evidence="2">Copia protein</fullName>
    </submittedName>
</protein>
<evidence type="ECO:0000313" key="3">
    <source>
        <dbReference type="Proteomes" id="UP000265520"/>
    </source>
</evidence>
<sequence>MKGIVKPHKIFTLSVSQPTHTISPTPKNPKLAISYPNWKSAMQSEFDALIRNKAWDLVPRPCDANLIQCLWIFKHKKNSDGSFERYKARLVGDGRSQVADVDCDETFSPVMKPATIRTLLAIALSKS</sequence>
<evidence type="ECO:0000313" key="2">
    <source>
        <dbReference type="EMBL" id="MCH83866.1"/>
    </source>
</evidence>
<gene>
    <name evidence="2" type="ORF">A2U01_0004692</name>
</gene>
<dbReference type="AlphaFoldDB" id="A0A392M8V7"/>
<dbReference type="InterPro" id="IPR013103">
    <property type="entry name" value="RVT_2"/>
</dbReference>
<evidence type="ECO:0000259" key="1">
    <source>
        <dbReference type="Pfam" id="PF07727"/>
    </source>
</evidence>